<keyword evidence="8 12" id="KW-0472">Membrane</keyword>
<evidence type="ECO:0000256" key="8">
    <source>
        <dbReference type="ARBA" id="ARBA00023136"/>
    </source>
</evidence>
<evidence type="ECO:0000256" key="10">
    <source>
        <dbReference type="ARBA" id="ARBA00034430"/>
    </source>
</evidence>
<comment type="catalytic activity">
    <reaction evidence="10">
        <text>K(+)(in) = K(+)(out)</text>
        <dbReference type="Rhea" id="RHEA:29463"/>
        <dbReference type="ChEBI" id="CHEBI:29103"/>
    </reaction>
</comment>
<evidence type="ECO:0000256" key="12">
    <source>
        <dbReference type="SAM" id="Phobius"/>
    </source>
</evidence>
<dbReference type="Pfam" id="PF00520">
    <property type="entry name" value="Ion_trans"/>
    <property type="match status" value="1"/>
</dbReference>
<dbReference type="PANTHER" id="PTHR47735">
    <property type="entry name" value="POTASSIUM VOLTAGE-GATED CHANNEL SUBFAMILY KQT MEMBER 4"/>
    <property type="match status" value="1"/>
</dbReference>
<reference evidence="15 16" key="1">
    <citation type="submission" date="2015-01" db="EMBL/GenBank/DDBJ databases">
        <title>Evolution of Trichinella species and genotypes.</title>
        <authorList>
            <person name="Korhonen P.K."/>
            <person name="Edoardo P."/>
            <person name="Giuseppe L.R."/>
            <person name="Gasser R.B."/>
        </authorList>
    </citation>
    <scope>NUCLEOTIDE SEQUENCE [LARGE SCALE GENOMIC DNA]</scope>
    <source>
        <strain evidence="15">ISS176</strain>
    </source>
</reference>
<name>A0A0V1J1D6_TRIPS</name>
<evidence type="ECO:0000256" key="4">
    <source>
        <dbReference type="ARBA" id="ARBA00022692"/>
    </source>
</evidence>
<dbReference type="Proteomes" id="UP000054826">
    <property type="component" value="Unassembled WGS sequence"/>
</dbReference>
<keyword evidence="2" id="KW-0813">Transport</keyword>
<evidence type="ECO:0000256" key="6">
    <source>
        <dbReference type="ARBA" id="ARBA00022989"/>
    </source>
</evidence>
<keyword evidence="9" id="KW-0407">Ion channel</keyword>
<evidence type="ECO:0000256" key="2">
    <source>
        <dbReference type="ARBA" id="ARBA00022448"/>
    </source>
</evidence>
<feature type="transmembrane region" description="Helical" evidence="12">
    <location>
        <begin position="362"/>
        <end position="384"/>
    </location>
</feature>
<comment type="caution">
    <text evidence="15">The sequence shown here is derived from an EMBL/GenBank/DDBJ whole genome shotgun (WGS) entry which is preliminary data.</text>
</comment>
<feature type="transmembrane region" description="Helical" evidence="12">
    <location>
        <begin position="186"/>
        <end position="204"/>
    </location>
</feature>
<evidence type="ECO:0000313" key="15">
    <source>
        <dbReference type="EMBL" id="KRZ28796.1"/>
    </source>
</evidence>
<keyword evidence="7" id="KW-0406">Ion transport</keyword>
<dbReference type="InterPro" id="IPR013821">
    <property type="entry name" value="K_chnl_volt-dep_KCNQ_C"/>
</dbReference>
<dbReference type="Pfam" id="PF03520">
    <property type="entry name" value="KCNQ_channel"/>
    <property type="match status" value="1"/>
</dbReference>
<dbReference type="InterPro" id="IPR027359">
    <property type="entry name" value="Volt_channel_dom_sf"/>
</dbReference>
<feature type="transmembrane region" description="Helical" evidence="12">
    <location>
        <begin position="160"/>
        <end position="180"/>
    </location>
</feature>
<dbReference type="PRINTS" id="PR01459">
    <property type="entry name" value="KCNQCHANNEL"/>
</dbReference>
<evidence type="ECO:0000256" key="7">
    <source>
        <dbReference type="ARBA" id="ARBA00023065"/>
    </source>
</evidence>
<evidence type="ECO:0000256" key="5">
    <source>
        <dbReference type="ARBA" id="ARBA00022958"/>
    </source>
</evidence>
<feature type="transmembrane region" description="Helical" evidence="12">
    <location>
        <begin position="224"/>
        <end position="247"/>
    </location>
</feature>
<dbReference type="SUPFAM" id="SSF81324">
    <property type="entry name" value="Voltage-gated potassium channels"/>
    <property type="match status" value="1"/>
</dbReference>
<dbReference type="EMBL" id="JYDV01000148">
    <property type="protein sequence ID" value="KRZ28796.1"/>
    <property type="molecule type" value="Genomic_DNA"/>
</dbReference>
<dbReference type="Gene3D" id="6.10.140.1910">
    <property type="match status" value="1"/>
</dbReference>
<dbReference type="Gene3D" id="1.10.287.70">
    <property type="match status" value="1"/>
</dbReference>
<dbReference type="GO" id="GO:0005249">
    <property type="term" value="F:voltage-gated potassium channel activity"/>
    <property type="evidence" value="ECO:0007669"/>
    <property type="project" value="InterPro"/>
</dbReference>
<comment type="subcellular location">
    <subcellularLocation>
        <location evidence="1">Cell membrane</location>
        <topology evidence="1">Multi-pass membrane protein</topology>
    </subcellularLocation>
</comment>
<keyword evidence="3" id="KW-1003">Cell membrane</keyword>
<feature type="domain" description="Ion transport" evidence="13">
    <location>
        <begin position="161"/>
        <end position="384"/>
    </location>
</feature>
<dbReference type="Gene3D" id="1.20.120.350">
    <property type="entry name" value="Voltage-gated potassium channels. Chain C"/>
    <property type="match status" value="1"/>
</dbReference>
<feature type="domain" description="Potassium channel voltage dependent KCNQ C-terminal" evidence="14">
    <location>
        <begin position="465"/>
        <end position="567"/>
    </location>
</feature>
<evidence type="ECO:0000256" key="11">
    <source>
        <dbReference type="SAM" id="MobiDB-lite"/>
    </source>
</evidence>
<evidence type="ECO:0000313" key="16">
    <source>
        <dbReference type="Proteomes" id="UP000054826"/>
    </source>
</evidence>
<sequence length="605" mass="68912">MSTTTTTTTTTTTITTFGNFDKCRSNLHWNDICQLCKHDFFSPCPLPHFPNDKYSCDNDVVNCETCSKTLLTCASFHKKQQPGTYDRHSAFAYVQTLHNTYSNSPLGQQQIVQIMNNIRSSNIDPESDKFNPNDHRPSAVACQARVFAFLERPVGWKCHAYHIFVFLLIVTGFTLTIWSYVIVAPVLLYVESIFLAFFIGEYLIRIWSAGCKYQYALPMGRLRFICKPMCLIELIAIVSSVALLIFGTDGTRLKSSAVRGFQFVHLMQLLRIDRQCGSWRLLGSVVYMHRNELVTTVYISVLGLIFGSYFVFLAEKDVKLPGNDIPFKTYADAMWWGVVTFFTIGFGDMVPRTWIGKAITCISALALVAFFQLPAGILGSGFALKVHQNHRQKHFNRQIPAAAILIQRLWECYSLTKNAKCSATWKKFDRKYNRTNDTTNHVIINEHNSIIYTPSEPDSTREATILKNVALAVCKMKYLVACRKFQKLRELYDVRDIIEQYSQGHLNMMLKIKSIQRKIEQCIGKPNQSDEQMGQPITVNSRLTQLENQVALLYQKLEDCEKIIEDINCIVNTSSQKVQKKKSVKAKSKAAEANMKPKLSSQKSV</sequence>
<keyword evidence="4 12" id="KW-0812">Transmembrane</keyword>
<evidence type="ECO:0000256" key="9">
    <source>
        <dbReference type="ARBA" id="ARBA00023303"/>
    </source>
</evidence>
<organism evidence="15 16">
    <name type="scientific">Trichinella pseudospiralis</name>
    <name type="common">Parasitic roundworm</name>
    <dbReference type="NCBI Taxonomy" id="6337"/>
    <lineage>
        <taxon>Eukaryota</taxon>
        <taxon>Metazoa</taxon>
        <taxon>Ecdysozoa</taxon>
        <taxon>Nematoda</taxon>
        <taxon>Enoplea</taxon>
        <taxon>Dorylaimia</taxon>
        <taxon>Trichinellida</taxon>
        <taxon>Trichinellidae</taxon>
        <taxon>Trichinella</taxon>
    </lineage>
</organism>
<evidence type="ECO:0000256" key="3">
    <source>
        <dbReference type="ARBA" id="ARBA00022475"/>
    </source>
</evidence>
<proteinExistence type="predicted"/>
<feature type="region of interest" description="Disordered" evidence="11">
    <location>
        <begin position="581"/>
        <end position="605"/>
    </location>
</feature>
<evidence type="ECO:0000256" key="1">
    <source>
        <dbReference type="ARBA" id="ARBA00004651"/>
    </source>
</evidence>
<keyword evidence="6 12" id="KW-1133">Transmembrane helix</keyword>
<feature type="transmembrane region" description="Helical" evidence="12">
    <location>
        <begin position="293"/>
        <end position="313"/>
    </location>
</feature>
<evidence type="ECO:0000259" key="14">
    <source>
        <dbReference type="Pfam" id="PF03520"/>
    </source>
</evidence>
<keyword evidence="5" id="KW-0630">Potassium</keyword>
<protein>
    <submittedName>
        <fullName evidence="15">Potassium voltage-gated channel subfamily KQT member</fullName>
    </submittedName>
</protein>
<dbReference type="InterPro" id="IPR003937">
    <property type="entry name" value="K_chnl_volt-dep_KCNQ"/>
</dbReference>
<dbReference type="PRINTS" id="PR00169">
    <property type="entry name" value="KCHANNEL"/>
</dbReference>
<dbReference type="GO" id="GO:0008076">
    <property type="term" value="C:voltage-gated potassium channel complex"/>
    <property type="evidence" value="ECO:0007669"/>
    <property type="project" value="TreeGrafter"/>
</dbReference>
<dbReference type="AlphaFoldDB" id="A0A0V1J1D6"/>
<dbReference type="InterPro" id="IPR005821">
    <property type="entry name" value="Ion_trans_dom"/>
</dbReference>
<evidence type="ECO:0000259" key="13">
    <source>
        <dbReference type="Pfam" id="PF00520"/>
    </source>
</evidence>
<gene>
    <name evidence="15" type="primary">kcnq1</name>
    <name evidence="15" type="ORF">T4C_9187</name>
</gene>
<accession>A0A0V1J1D6</accession>
<dbReference type="PANTHER" id="PTHR47735:SF9">
    <property type="entry name" value="POTASSIUM VOLTAGE-GATED CHANNEL SUBFAMILY KQT MEMBER 4-LIKE ISOFORM X1"/>
    <property type="match status" value="1"/>
</dbReference>
<feature type="transmembrane region" description="Helical" evidence="12">
    <location>
        <begin position="333"/>
        <end position="350"/>
    </location>
</feature>